<dbReference type="PANTHER" id="PTHR23501">
    <property type="entry name" value="MAJOR FACILITATOR SUPERFAMILY"/>
    <property type="match status" value="1"/>
</dbReference>
<evidence type="ECO:0000256" key="2">
    <source>
        <dbReference type="ARBA" id="ARBA00022448"/>
    </source>
</evidence>
<feature type="transmembrane region" description="Helical" evidence="6">
    <location>
        <begin position="258"/>
        <end position="279"/>
    </location>
</feature>
<evidence type="ECO:0000256" key="6">
    <source>
        <dbReference type="SAM" id="Phobius"/>
    </source>
</evidence>
<comment type="subcellular location">
    <subcellularLocation>
        <location evidence="1">Membrane</location>
        <topology evidence="1">Multi-pass membrane protein</topology>
    </subcellularLocation>
</comment>
<dbReference type="SUPFAM" id="SSF103473">
    <property type="entry name" value="MFS general substrate transporter"/>
    <property type="match status" value="1"/>
</dbReference>
<feature type="transmembrane region" description="Helical" evidence="6">
    <location>
        <begin position="57"/>
        <end position="78"/>
    </location>
</feature>
<keyword evidence="2" id="KW-0813">Transport</keyword>
<gene>
    <name evidence="8" type="ORF">N7505_006588</name>
</gene>
<name>A0ABQ8WL92_PENCH</name>
<dbReference type="Proteomes" id="UP001220256">
    <property type="component" value="Unassembled WGS sequence"/>
</dbReference>
<dbReference type="Gene3D" id="1.20.1250.20">
    <property type="entry name" value="MFS general substrate transporter like domains"/>
    <property type="match status" value="1"/>
</dbReference>
<proteinExistence type="predicted"/>
<dbReference type="InterPro" id="IPR005829">
    <property type="entry name" value="Sugar_transporter_CS"/>
</dbReference>
<feature type="transmembrane region" description="Helical" evidence="6">
    <location>
        <begin position="422"/>
        <end position="440"/>
    </location>
</feature>
<comment type="caution">
    <text evidence="8">The sequence shown here is derived from an EMBL/GenBank/DDBJ whole genome shotgun (WGS) entry which is preliminary data.</text>
</comment>
<dbReference type="PANTHER" id="PTHR23501:SF109">
    <property type="entry name" value="MAJOR FACILITATOR SUPERFAMILY (MFS) PROFILE DOMAIN-CONTAINING PROTEIN-RELATED"/>
    <property type="match status" value="1"/>
</dbReference>
<feature type="transmembrane region" description="Helical" evidence="6">
    <location>
        <begin position="127"/>
        <end position="146"/>
    </location>
</feature>
<evidence type="ECO:0000313" key="8">
    <source>
        <dbReference type="EMBL" id="KAJ5270830.1"/>
    </source>
</evidence>
<feature type="transmembrane region" description="Helical" evidence="6">
    <location>
        <begin position="219"/>
        <end position="237"/>
    </location>
</feature>
<evidence type="ECO:0000313" key="9">
    <source>
        <dbReference type="Proteomes" id="UP001220256"/>
    </source>
</evidence>
<feature type="transmembrane region" description="Helical" evidence="6">
    <location>
        <begin position="291"/>
        <end position="308"/>
    </location>
</feature>
<feature type="transmembrane region" description="Helical" evidence="6">
    <location>
        <begin position="158"/>
        <end position="177"/>
    </location>
</feature>
<dbReference type="EMBL" id="JAPVEB010000003">
    <property type="protein sequence ID" value="KAJ5270830.1"/>
    <property type="molecule type" value="Genomic_DNA"/>
</dbReference>
<feature type="transmembrane region" description="Helical" evidence="6">
    <location>
        <begin position="329"/>
        <end position="350"/>
    </location>
</feature>
<dbReference type="Pfam" id="PF06609">
    <property type="entry name" value="TRI12"/>
    <property type="match status" value="1"/>
</dbReference>
<evidence type="ECO:0000259" key="7">
    <source>
        <dbReference type="PROSITE" id="PS50850"/>
    </source>
</evidence>
<sequence>MGSLSTTENEDGKGLQVDHLETANMAHQEQHIETDRAPEAMGREQAELPKGYFYSPYFIGSYCAIGVAFACGTGGYALVAPILTDINNDLGGSGSSDINWVGIVYSLTQAIVLMLAGRLSDLFGRRWFFVIGSVIGLVGSIVGARAGTIGQLIAGETLIGIAAGFQCSFFWIVSEIVPMKRRFIANSGLFLWTLPTNILGPKIAITIQNNTAVQWRGCFYYLTGLNALSVALWFFFYHPPSFHMLHRDKTVKQMVLEFDFIGLVLFSAGMILFLIGLNWGGSIYPWKSGQVLGTLLSGVAILAVCIAYELKSSLKEPYLPLQLFKNVKYTSCVVWCAIEAMNFYAFGIIWPRAVAILYPSLSPASSATMSGLVTMSFALGQMAGPFFANWLPAKPLVIVGTFIGTGLLAACAANPLNLDLTVGVLVTGNLVIGMADGIGLPMTTFPIKNQEALGTAGGLSGCIRLAGTSVAVAMYNTILNNRLLQTIPAAVTPVALSAGVPESFIPQLIANLTRTNRVGGGIPGLTAGDVPLIQSAFQLGNSQAYSTVFLSTLGFGGVALILCFLIGGVDESNGEYVAALIQHGDGSDQQTEKV</sequence>
<dbReference type="InterPro" id="IPR010573">
    <property type="entry name" value="MFS_Str1/Tri12-like"/>
</dbReference>
<protein>
    <recommendedName>
        <fullName evidence="7">Major facilitator superfamily (MFS) profile domain-containing protein</fullName>
    </recommendedName>
</protein>
<keyword evidence="5 6" id="KW-0472">Membrane</keyword>
<accession>A0ABQ8WL92</accession>
<feature type="transmembrane region" description="Helical" evidence="6">
    <location>
        <begin position="98"/>
        <end position="115"/>
    </location>
</feature>
<evidence type="ECO:0000256" key="1">
    <source>
        <dbReference type="ARBA" id="ARBA00004141"/>
    </source>
</evidence>
<dbReference type="PROSITE" id="PS50850">
    <property type="entry name" value="MFS"/>
    <property type="match status" value="1"/>
</dbReference>
<evidence type="ECO:0000256" key="4">
    <source>
        <dbReference type="ARBA" id="ARBA00022989"/>
    </source>
</evidence>
<feature type="transmembrane region" description="Helical" evidence="6">
    <location>
        <begin position="395"/>
        <end position="416"/>
    </location>
</feature>
<keyword evidence="3 6" id="KW-0812">Transmembrane</keyword>
<organism evidence="8 9">
    <name type="scientific">Penicillium chrysogenum</name>
    <name type="common">Penicillium notatum</name>
    <dbReference type="NCBI Taxonomy" id="5076"/>
    <lineage>
        <taxon>Eukaryota</taxon>
        <taxon>Fungi</taxon>
        <taxon>Dikarya</taxon>
        <taxon>Ascomycota</taxon>
        <taxon>Pezizomycotina</taxon>
        <taxon>Eurotiomycetes</taxon>
        <taxon>Eurotiomycetidae</taxon>
        <taxon>Eurotiales</taxon>
        <taxon>Aspergillaceae</taxon>
        <taxon>Penicillium</taxon>
        <taxon>Penicillium chrysogenum species complex</taxon>
    </lineage>
</organism>
<reference evidence="8 9" key="1">
    <citation type="journal article" date="2023" name="IMA Fungus">
        <title>Comparative genomic study of the Penicillium genus elucidates a diverse pangenome and 15 lateral gene transfer events.</title>
        <authorList>
            <person name="Petersen C."/>
            <person name="Sorensen T."/>
            <person name="Nielsen M.R."/>
            <person name="Sondergaard T.E."/>
            <person name="Sorensen J.L."/>
            <person name="Fitzpatrick D.A."/>
            <person name="Frisvad J.C."/>
            <person name="Nielsen K.L."/>
        </authorList>
    </citation>
    <scope>NUCLEOTIDE SEQUENCE [LARGE SCALE GENOMIC DNA]</scope>
    <source>
        <strain evidence="8 9">IBT 3361</strain>
    </source>
</reference>
<feature type="transmembrane region" description="Helical" evidence="6">
    <location>
        <begin position="544"/>
        <end position="567"/>
    </location>
</feature>
<dbReference type="InterPro" id="IPR020846">
    <property type="entry name" value="MFS_dom"/>
</dbReference>
<keyword evidence="4 6" id="KW-1133">Transmembrane helix</keyword>
<evidence type="ECO:0000256" key="3">
    <source>
        <dbReference type="ARBA" id="ARBA00022692"/>
    </source>
</evidence>
<dbReference type="InterPro" id="IPR036259">
    <property type="entry name" value="MFS_trans_sf"/>
</dbReference>
<evidence type="ECO:0000256" key="5">
    <source>
        <dbReference type="ARBA" id="ARBA00023136"/>
    </source>
</evidence>
<feature type="transmembrane region" description="Helical" evidence="6">
    <location>
        <begin position="189"/>
        <end position="207"/>
    </location>
</feature>
<feature type="domain" description="Major facilitator superfamily (MFS) profile" evidence="7">
    <location>
        <begin position="61"/>
        <end position="571"/>
    </location>
</feature>
<dbReference type="PROSITE" id="PS00216">
    <property type="entry name" value="SUGAR_TRANSPORT_1"/>
    <property type="match status" value="1"/>
</dbReference>
<keyword evidence="9" id="KW-1185">Reference proteome</keyword>